<feature type="compositionally biased region" description="Polar residues" evidence="1">
    <location>
        <begin position="400"/>
        <end position="412"/>
    </location>
</feature>
<dbReference type="PANTHER" id="PTHR24114:SF2">
    <property type="entry name" value="F-BOX DOMAIN-CONTAINING PROTEIN-RELATED"/>
    <property type="match status" value="1"/>
</dbReference>
<dbReference type="PANTHER" id="PTHR24114">
    <property type="entry name" value="LEUCINE RICH REPEAT FAMILY PROTEIN"/>
    <property type="match status" value="1"/>
</dbReference>
<feature type="region of interest" description="Disordered" evidence="1">
    <location>
        <begin position="400"/>
        <end position="474"/>
    </location>
</feature>
<reference evidence="2 3" key="1">
    <citation type="submission" date="2024-02" db="EMBL/GenBank/DDBJ databases">
        <authorList>
            <person name="Chen Y."/>
            <person name="Shah S."/>
            <person name="Dougan E. K."/>
            <person name="Thang M."/>
            <person name="Chan C."/>
        </authorList>
    </citation>
    <scope>NUCLEOTIDE SEQUENCE [LARGE SCALE GENOMIC DNA]</scope>
</reference>
<feature type="compositionally biased region" description="Polar residues" evidence="1">
    <location>
        <begin position="419"/>
        <end position="433"/>
    </location>
</feature>
<feature type="region of interest" description="Disordered" evidence="1">
    <location>
        <begin position="1"/>
        <end position="65"/>
    </location>
</feature>
<sequence>MSKSKGEGDIESGSSQASSVFNTGADSAQLPPQITAQLAARAAAQTRPRLRRHGTSRSGAGGKSSTRLQYEELQDLVQDLPVDQHKQVIASQSSSGYLADYIERRKASEGKWKLSNERWLYYYIHSKPKTFFGEAARHAKGLLLREQLECDLMSSIVLERKKEKVMPATGLKEFVAQAQNILTMKRTLGTIRASVWNWELNVRLLEFGYRGDQDLVLTRMADRRWRNESFWSMFHDRARDHRPEEKEAFDELPEEGLQAYHTLSRFNQTVQQQLWSSQHGCPGSNTKATGPAQRLPVDMSREHQNVSDQRPSTLRWVPPPRPQSAVSGSRSALRRCQTTPNLREHVRPASAGSTAKRESHLGLADGRFFRRTIGSAAQSLPILEKPRVIASDRKDMLRSISSRPTSAGSSRGNVKRPSSAGSWATASRPQSAVSRRRTKEWKMPETEPTPSLWSPADPWPASPQRGKSRHQAPPSCQKYLQACQLHATVPDTLDFNTGLSDKLSAPRRYICDADLLAVAGMLPARDHVDAVDLQENSNLTDLSLVPLLEQFVKVDRLAEGLRRLNLKYCKGINWLGQETLLRLMSSAKNLRELDLSGVPIGMRVQRRLCVAVGDHPHLMSIGLARVGLGGHMLTKDCLHSLLGSQSNQRLDLSWNVFNKQEFQLVGDFIAENLVLEHLLLDHCAGYIAREDTPISHLVEKLAFNHALRSLSVCTDRIDSRAALVIEDSLEGHPTLKRLYLRNNPLGIMGLRSILRLLCREESHLSRLDIEGCHGGKSGDEVICLEGSAAQESKVFSFTNPGGKYVLDLSIPYDRSLCRMLYETAERFELKHSKAFVNINYSIPPYQHPIRDSIGQYKVRREGILTFTFNVESAIAAKWSEIADDDFITFLNAHLELMRFTPHRIKMRPLLANWKAISGMPMEQETFLTALASDFNMILPYLEYMVQACPEAGTQTLFRLIPSLKRDGSSMYLATALFPEMEDFLVTVREMEAYMLFNPQNPTGHYKLKLENSTDFAVAQQLLLLDRWESVVNKRNRRQDVSQRGNQSQLRNECHMGRSLHLSVKMLTEWVIPEFGEFECDYVTSNHPKKGSKPLSDDLWEELMMCMYDSPCEPQDRLKVLKTISHQIFLSSLHIRQMVGFFRNDLDREDALVFFWPRVVDKYNAKVFRVRFEKQEDVVRLQERLGYASFFPFIQPENAKFRYNMAVYEQRLAASLIVTLAQRENPGNIKAPYASQTGRQKWRSFVGDSLDT</sequence>
<comment type="caution">
    <text evidence="2">The sequence shown here is derived from an EMBL/GenBank/DDBJ whole genome shotgun (WGS) entry which is preliminary data.</text>
</comment>
<protein>
    <submittedName>
        <fullName evidence="2">Uncharacterized protein</fullName>
    </submittedName>
</protein>
<keyword evidence="3" id="KW-1185">Reference proteome</keyword>
<feature type="compositionally biased region" description="Low complexity" evidence="1">
    <location>
        <begin position="35"/>
        <end position="47"/>
    </location>
</feature>
<feature type="compositionally biased region" description="Polar residues" evidence="1">
    <location>
        <begin position="324"/>
        <end position="341"/>
    </location>
</feature>
<dbReference type="EMBL" id="CAXAMN010024472">
    <property type="protein sequence ID" value="CAK9087044.1"/>
    <property type="molecule type" value="Genomic_DNA"/>
</dbReference>
<dbReference type="Gene3D" id="3.80.10.10">
    <property type="entry name" value="Ribonuclease Inhibitor"/>
    <property type="match status" value="2"/>
</dbReference>
<name>A0ABP0QFN3_9DINO</name>
<proteinExistence type="predicted"/>
<dbReference type="SUPFAM" id="SSF52047">
    <property type="entry name" value="RNI-like"/>
    <property type="match status" value="1"/>
</dbReference>
<dbReference type="InterPro" id="IPR052394">
    <property type="entry name" value="LRR-containing"/>
</dbReference>
<organism evidence="2 3">
    <name type="scientific">Durusdinium trenchii</name>
    <dbReference type="NCBI Taxonomy" id="1381693"/>
    <lineage>
        <taxon>Eukaryota</taxon>
        <taxon>Sar</taxon>
        <taxon>Alveolata</taxon>
        <taxon>Dinophyceae</taxon>
        <taxon>Suessiales</taxon>
        <taxon>Symbiodiniaceae</taxon>
        <taxon>Durusdinium</taxon>
    </lineage>
</organism>
<evidence type="ECO:0000256" key="1">
    <source>
        <dbReference type="SAM" id="MobiDB-lite"/>
    </source>
</evidence>
<evidence type="ECO:0000313" key="2">
    <source>
        <dbReference type="EMBL" id="CAK9087044.1"/>
    </source>
</evidence>
<feature type="compositionally biased region" description="Polar residues" evidence="1">
    <location>
        <begin position="12"/>
        <end position="34"/>
    </location>
</feature>
<dbReference type="InterPro" id="IPR032675">
    <property type="entry name" value="LRR_dom_sf"/>
</dbReference>
<evidence type="ECO:0000313" key="3">
    <source>
        <dbReference type="Proteomes" id="UP001642484"/>
    </source>
</evidence>
<feature type="region of interest" description="Disordered" evidence="1">
    <location>
        <begin position="301"/>
        <end position="358"/>
    </location>
</feature>
<dbReference type="Proteomes" id="UP001642484">
    <property type="component" value="Unassembled WGS sequence"/>
</dbReference>
<gene>
    <name evidence="2" type="ORF">CCMP2556_LOCUS42122</name>
</gene>
<accession>A0ABP0QFN3</accession>